<accession>A0A1H0TRG6</accession>
<keyword evidence="4" id="KW-1185">Reference proteome</keyword>
<dbReference type="SUPFAM" id="SSF52540">
    <property type="entry name" value="P-loop containing nucleoside triphosphate hydrolases"/>
    <property type="match status" value="1"/>
</dbReference>
<dbReference type="RefSeq" id="WP_092224624.1">
    <property type="nucleotide sequence ID" value="NZ_FNJI01000026.1"/>
</dbReference>
<evidence type="ECO:0000313" key="4">
    <source>
        <dbReference type="Proteomes" id="UP000199073"/>
    </source>
</evidence>
<dbReference type="Pfam" id="PF16575">
    <property type="entry name" value="CLP1_P"/>
    <property type="match status" value="1"/>
</dbReference>
<dbReference type="EMBL" id="FNJI01000026">
    <property type="protein sequence ID" value="SDP56627.1"/>
    <property type="molecule type" value="Genomic_DNA"/>
</dbReference>
<evidence type="ECO:0000259" key="2">
    <source>
        <dbReference type="Pfam" id="PF16575"/>
    </source>
</evidence>
<reference evidence="3 4" key="1">
    <citation type="submission" date="2016-10" db="EMBL/GenBank/DDBJ databases">
        <authorList>
            <person name="de Groot N.N."/>
        </authorList>
    </citation>
    <scope>NUCLEOTIDE SEQUENCE [LARGE SCALE GENOMIC DNA]</scope>
    <source>
        <strain evidence="3 4">DSM 12130</strain>
    </source>
</reference>
<dbReference type="PANTHER" id="PTHR46018:SF2">
    <property type="entry name" value="ZINC PHOSPHODIESTERASE ELAC PROTEIN 1"/>
    <property type="match status" value="1"/>
</dbReference>
<dbReference type="InterPro" id="IPR036866">
    <property type="entry name" value="RibonucZ/Hydroxyglut_hydro"/>
</dbReference>
<proteinExistence type="predicted"/>
<evidence type="ECO:0000313" key="3">
    <source>
        <dbReference type="EMBL" id="SDP56627.1"/>
    </source>
</evidence>
<gene>
    <name evidence="3" type="ORF">SAMN05660330_03204</name>
</gene>
<name>A0A1H0TRG6_9BACT</name>
<dbReference type="InterPro" id="IPR027417">
    <property type="entry name" value="P-loop_NTPase"/>
</dbReference>
<feature type="domain" description="Clp1 P-loop" evidence="2">
    <location>
        <begin position="31"/>
        <end position="159"/>
    </location>
</feature>
<dbReference type="OrthoDB" id="9800940at2"/>
<dbReference type="Pfam" id="PF00753">
    <property type="entry name" value="Lactamase_B"/>
    <property type="match status" value="1"/>
</dbReference>
<dbReference type="InterPro" id="IPR032319">
    <property type="entry name" value="CLP1_P"/>
</dbReference>
<sequence length="655" mass="71438">MQTPLLERTGYDDIVTLIGHVKRYRRIFFWGETGTGKSTLAVTLLHRLVRQGNNWLLLTLDPGSPFFGPPGAICIAASKADQIVGKAMFPICTLNSGRFRLPLIQAAKKLLDNAVKRYGNANFLIDSPGLVRGVGGAELVTAFVQALEIDAILALYTGTQIPFSDELGALFVPVLPVAPSSHAGRVAPAEKTADRTRRWNDFLAGASPESFDISTLFHIGTPPPLAMPQAWKGRQFGLLDGRGDGVGMGEVLALVGYQLTTQLIRTAKAEPATLVIRDACRSAQGYLKTITFQKTTGAHSRIPAELHGSAPSEKRHTPPVSCQVGAALATLVGGVFGDPLVHVRLRNRKRSFLFDLGNPTRLPAKIAHQVQAVFLSHAHLDHIGGFPWFLRSRIGPFGPCLIFGPEDTIERIENFLQAIAWDRIENLGPVFEVAEINGTRLTRARLQPGREKVLLPTRIIEDSIIFADDDLTVKAEICDHNIASVAYALTLKPAVNIRRDKLKEYGLTPGPWLATLKQSLMLQQPELLASVPDQSGLAPKKIAAELATIRPGKTLVYVADMADTPANRYKVTSLARGAHTLFCETAFAAGDRDRAKATQHLTTTAAAQIATEAAVRNLVPFHFSKRYERNPKLLYEELREDSKGVTVVDCNLYSA</sequence>
<dbReference type="SUPFAM" id="SSF56281">
    <property type="entry name" value="Metallo-hydrolase/oxidoreductase"/>
    <property type="match status" value="1"/>
</dbReference>
<dbReference type="PROSITE" id="PS00675">
    <property type="entry name" value="SIGMA54_INTERACT_1"/>
    <property type="match status" value="1"/>
</dbReference>
<dbReference type="Gene3D" id="3.60.15.10">
    <property type="entry name" value="Ribonuclease Z/Hydroxyacylglutathione hydrolase-like"/>
    <property type="match status" value="1"/>
</dbReference>
<dbReference type="STRING" id="91360.SAMN05660330_03204"/>
<dbReference type="Proteomes" id="UP000199073">
    <property type="component" value="Unassembled WGS sequence"/>
</dbReference>
<dbReference type="InterPro" id="IPR025662">
    <property type="entry name" value="Sigma_54_int_dom_ATP-bd_1"/>
</dbReference>
<dbReference type="Gene3D" id="3.40.50.300">
    <property type="entry name" value="P-loop containing nucleotide triphosphate hydrolases"/>
    <property type="match status" value="1"/>
</dbReference>
<organism evidence="3 4">
    <name type="scientific">Desulforhopalus singaporensis</name>
    <dbReference type="NCBI Taxonomy" id="91360"/>
    <lineage>
        <taxon>Bacteria</taxon>
        <taxon>Pseudomonadati</taxon>
        <taxon>Thermodesulfobacteriota</taxon>
        <taxon>Desulfobulbia</taxon>
        <taxon>Desulfobulbales</taxon>
        <taxon>Desulfocapsaceae</taxon>
        <taxon>Desulforhopalus</taxon>
    </lineage>
</organism>
<dbReference type="PANTHER" id="PTHR46018">
    <property type="entry name" value="ZINC PHOSPHODIESTERASE ELAC PROTEIN 1"/>
    <property type="match status" value="1"/>
</dbReference>
<feature type="domain" description="Metallo-beta-lactamase" evidence="1">
    <location>
        <begin position="346"/>
        <end position="392"/>
    </location>
</feature>
<dbReference type="InterPro" id="IPR001279">
    <property type="entry name" value="Metallo-B-lactamas"/>
</dbReference>
<evidence type="ECO:0000259" key="1">
    <source>
        <dbReference type="Pfam" id="PF00753"/>
    </source>
</evidence>
<protein>
    <submittedName>
        <fullName evidence="3">Ribonuclease BN, tRNA processing enzyme</fullName>
    </submittedName>
</protein>
<dbReference type="GO" id="GO:0042781">
    <property type="term" value="F:3'-tRNA processing endoribonuclease activity"/>
    <property type="evidence" value="ECO:0007669"/>
    <property type="project" value="TreeGrafter"/>
</dbReference>
<dbReference type="AlphaFoldDB" id="A0A1H0TRG6"/>